<dbReference type="InterPro" id="IPR036624">
    <property type="entry name" value="Hcp1-lik_sf"/>
</dbReference>
<evidence type="ECO:0000256" key="1">
    <source>
        <dbReference type="SAM" id="SignalP"/>
    </source>
</evidence>
<dbReference type="PANTHER" id="PTHR36152">
    <property type="entry name" value="CYTOPLASMIC PROTEIN-RELATED"/>
    <property type="match status" value="1"/>
</dbReference>
<proteinExistence type="predicted"/>
<dbReference type="AlphaFoldDB" id="A0A2G1VU84"/>
<dbReference type="Proteomes" id="UP000229433">
    <property type="component" value="Unassembled WGS sequence"/>
</dbReference>
<dbReference type="InterPro" id="IPR053165">
    <property type="entry name" value="HSI-I_assembly_Hcp1"/>
</dbReference>
<accession>A0A2G1VU84</accession>
<keyword evidence="3" id="KW-1185">Reference proteome</keyword>
<organism evidence="2 3">
    <name type="scientific">Leeuwenhoekiella nanhaiensis</name>
    <dbReference type="NCBI Taxonomy" id="1655491"/>
    <lineage>
        <taxon>Bacteria</taxon>
        <taxon>Pseudomonadati</taxon>
        <taxon>Bacteroidota</taxon>
        <taxon>Flavobacteriia</taxon>
        <taxon>Flavobacteriales</taxon>
        <taxon>Flavobacteriaceae</taxon>
        <taxon>Leeuwenhoekiella</taxon>
    </lineage>
</organism>
<feature type="signal peptide" evidence="1">
    <location>
        <begin position="1"/>
        <end position="21"/>
    </location>
</feature>
<dbReference type="Gene3D" id="2.30.110.20">
    <property type="entry name" value="Hcp1-like"/>
    <property type="match status" value="1"/>
</dbReference>
<comment type="caution">
    <text evidence="2">The sequence shown here is derived from an EMBL/GenBank/DDBJ whole genome shotgun (WGS) entry which is preliminary data.</text>
</comment>
<dbReference type="SUPFAM" id="SSF141452">
    <property type="entry name" value="Hcp1-like"/>
    <property type="match status" value="1"/>
</dbReference>
<dbReference type="InterPro" id="IPR008514">
    <property type="entry name" value="T6SS_Hcp"/>
</dbReference>
<gene>
    <name evidence="2" type="ORF">CJ305_04130</name>
</gene>
<dbReference type="RefSeq" id="WP_099644995.1">
    <property type="nucleotide sequence ID" value="NZ_KZ319288.1"/>
</dbReference>
<feature type="chain" id="PRO_5013612353" description="Type VI secretion system tube protein Hcp" evidence="1">
    <location>
        <begin position="22"/>
        <end position="177"/>
    </location>
</feature>
<dbReference type="Pfam" id="PF05638">
    <property type="entry name" value="T6SS_HCP"/>
    <property type="match status" value="1"/>
</dbReference>
<evidence type="ECO:0000313" key="2">
    <source>
        <dbReference type="EMBL" id="PHQ30160.1"/>
    </source>
</evidence>
<keyword evidence="1" id="KW-0732">Signal</keyword>
<reference evidence="2 3" key="1">
    <citation type="submission" date="2017-08" db="EMBL/GenBank/DDBJ databases">
        <title>The whole genome shortgun sequences of strain Leeuwenhoekiella nanhaiensis G18 from the South China Sea.</title>
        <authorList>
            <person name="Liu Q."/>
        </authorList>
    </citation>
    <scope>NUCLEOTIDE SEQUENCE [LARGE SCALE GENOMIC DNA]</scope>
    <source>
        <strain evidence="2 3">G18</strain>
    </source>
</reference>
<name>A0A2G1VU84_9FLAO</name>
<dbReference type="EMBL" id="NQXA01000002">
    <property type="protein sequence ID" value="PHQ30160.1"/>
    <property type="molecule type" value="Genomic_DNA"/>
</dbReference>
<dbReference type="PANTHER" id="PTHR36152:SF1">
    <property type="entry name" value="UBIQUITIN-LIKE DOMAIN-CONTAINING PROTEIN"/>
    <property type="match status" value="1"/>
</dbReference>
<protein>
    <recommendedName>
        <fullName evidence="4">Type VI secretion system tube protein Hcp</fullName>
    </recommendedName>
</protein>
<sequence>MKAIFKLAVFFLATIALQAQTQMYLEIPDIPGESQRVNFEGQIVVDAFAFSVKNPKMKVATGRRTARVQFSGISIHKKTDIATNPMLDGLTRNQRFPEVKLSLVSETGGQGGQTYLVYTLENVVISAYEIEGTTEDNRPKEQWLLEFETINSVYTRIERDGSAGDTNEFEYSNKSGI</sequence>
<evidence type="ECO:0000313" key="3">
    <source>
        <dbReference type="Proteomes" id="UP000229433"/>
    </source>
</evidence>
<dbReference type="OrthoDB" id="1447896at2"/>
<evidence type="ECO:0008006" key="4">
    <source>
        <dbReference type="Google" id="ProtNLM"/>
    </source>
</evidence>